<dbReference type="EMBL" id="JBHUHV010000022">
    <property type="protein sequence ID" value="MFD2066659.1"/>
    <property type="molecule type" value="Genomic_DNA"/>
</dbReference>
<dbReference type="RefSeq" id="WP_229960517.1">
    <property type="nucleotide sequence ID" value="NZ_JAJJWI010000008.1"/>
</dbReference>
<feature type="transmembrane region" description="Helical" evidence="1">
    <location>
        <begin position="107"/>
        <end position="126"/>
    </location>
</feature>
<comment type="caution">
    <text evidence="2">The sequence shown here is derived from an EMBL/GenBank/DDBJ whole genome shotgun (WGS) entry which is preliminary data.</text>
</comment>
<feature type="transmembrane region" description="Helical" evidence="1">
    <location>
        <begin position="132"/>
        <end position="149"/>
    </location>
</feature>
<sequence length="205" mass="22511">MNRSIAQLLSVLFHPLLIPTYLFAFIMYYLPVSALTLPLRSRWIVLGMIFFTTFIIPGMGAYVMVRAGQLDSVEMDRREQRSLPLLFTTVCYAVTSYLLYREPAFDAIFYFVMAVIAVAVFLTYLISLFWKISAHGVGIGGGLGFLLILNRLVPEASLAMPIAVAIVLAGAVLSARLALHAHTPDQVYAGFSCGVALAFSAGMFL</sequence>
<proteinExistence type="predicted"/>
<feature type="transmembrane region" description="Helical" evidence="1">
    <location>
        <begin position="187"/>
        <end position="204"/>
    </location>
</feature>
<keyword evidence="1" id="KW-1133">Transmembrane helix</keyword>
<feature type="transmembrane region" description="Helical" evidence="1">
    <location>
        <begin position="83"/>
        <end position="100"/>
    </location>
</feature>
<keyword evidence="3" id="KW-1185">Reference proteome</keyword>
<evidence type="ECO:0000313" key="3">
    <source>
        <dbReference type="Proteomes" id="UP001597369"/>
    </source>
</evidence>
<reference evidence="3" key="1">
    <citation type="journal article" date="2019" name="Int. J. Syst. Evol. Microbiol.">
        <title>The Global Catalogue of Microorganisms (GCM) 10K type strain sequencing project: providing services to taxonomists for standard genome sequencing and annotation.</title>
        <authorList>
            <consortium name="The Broad Institute Genomics Platform"/>
            <consortium name="The Broad Institute Genome Sequencing Center for Infectious Disease"/>
            <person name="Wu L."/>
            <person name="Ma J."/>
        </authorList>
    </citation>
    <scope>NUCLEOTIDE SEQUENCE [LARGE SCALE GENOMIC DNA]</scope>
    <source>
        <strain evidence="3">JCM 16545</strain>
    </source>
</reference>
<feature type="transmembrane region" description="Helical" evidence="1">
    <location>
        <begin position="156"/>
        <end position="175"/>
    </location>
</feature>
<feature type="transmembrane region" description="Helical" evidence="1">
    <location>
        <begin position="12"/>
        <end position="31"/>
    </location>
</feature>
<evidence type="ECO:0000256" key="1">
    <source>
        <dbReference type="SAM" id="Phobius"/>
    </source>
</evidence>
<name>A0ABW4WW71_9BACT</name>
<evidence type="ECO:0000313" key="2">
    <source>
        <dbReference type="EMBL" id="MFD2066659.1"/>
    </source>
</evidence>
<keyword evidence="1" id="KW-0472">Membrane</keyword>
<gene>
    <name evidence="2" type="ORF">ACFSKU_07160</name>
</gene>
<dbReference type="Proteomes" id="UP001597369">
    <property type="component" value="Unassembled WGS sequence"/>
</dbReference>
<keyword evidence="1" id="KW-0812">Transmembrane</keyword>
<accession>A0ABW4WW71</accession>
<organism evidence="2 3">
    <name type="scientific">Pontibacter silvestris</name>
    <dbReference type="NCBI Taxonomy" id="2305183"/>
    <lineage>
        <taxon>Bacteria</taxon>
        <taxon>Pseudomonadati</taxon>
        <taxon>Bacteroidota</taxon>
        <taxon>Cytophagia</taxon>
        <taxon>Cytophagales</taxon>
        <taxon>Hymenobacteraceae</taxon>
        <taxon>Pontibacter</taxon>
    </lineage>
</organism>
<protein>
    <recommendedName>
        <fullName evidence="4">PAP2 superfamily protein</fullName>
    </recommendedName>
</protein>
<evidence type="ECO:0008006" key="4">
    <source>
        <dbReference type="Google" id="ProtNLM"/>
    </source>
</evidence>
<feature type="transmembrane region" description="Helical" evidence="1">
    <location>
        <begin position="43"/>
        <end position="63"/>
    </location>
</feature>